<keyword evidence="2" id="KW-1185">Reference proteome</keyword>
<evidence type="ECO:0000313" key="2">
    <source>
        <dbReference type="Proteomes" id="UP000828497"/>
    </source>
</evidence>
<name>A0ABY3P9B5_9CAUD</name>
<sequence>MASLFTLKETQMSNESQADVYASFGVNTAVLSGDNIEEHRQSMLELDVAARDGDDSIELSGESANVQVTDHVADELNTEDKIEVNVPTEGEFNEAVTEEGGEEGSNEPGEDFTPLGDIPDELQAASTQITDHANGFREMREQAIAKGLSEEVAAQIEAEYEDDGELSEASLKALEEAGFGRNFVQAYIRGQESLAEQYVANVIAFAGGQQSFERVVQHMTANAPDALEALEAAIQRQDIASVKTIINLSMASQTKKFGKAPARSITKAAPASAPRAQRAQVEGFKNTDAMVKAMSDRRYSTDPSYRAAVQARVAASNW</sequence>
<dbReference type="InterPro" id="IPR008768">
    <property type="entry name" value="Gp9-like"/>
</dbReference>
<dbReference type="Pfam" id="PF05396">
    <property type="entry name" value="Phage_T7_Capsid"/>
    <property type="match status" value="1"/>
</dbReference>
<dbReference type="EMBL" id="OK094519">
    <property type="protein sequence ID" value="UBU95729.1"/>
    <property type="molecule type" value="Genomic_DNA"/>
</dbReference>
<reference evidence="1 2" key="1">
    <citation type="submission" date="2021-09" db="EMBL/GenBank/DDBJ databases">
        <title>Two novel endolysins gpp19 and gpp43 derived from bacteriophage PCS4, exhibiting strong antibacterial and antibiofilm activity against Pseudomonas.</title>
        <authorList>
            <person name="Zhang Y."/>
            <person name="Johno D."/>
            <person name="Huang H.-H."/>
            <person name="Duc H.M."/>
            <person name="Masuda Y."/>
            <person name="Honjoh K.-I."/>
            <person name="Miyamoto T."/>
        </authorList>
    </citation>
    <scope>NUCLEOTIDE SEQUENCE [LARGE SCALE GENOMIC DNA]</scope>
</reference>
<accession>A0ABY3P9B5</accession>
<organism evidence="1 2">
    <name type="scientific">Pseudomonas phage PCS4</name>
    <dbReference type="NCBI Taxonomy" id="2875705"/>
    <lineage>
        <taxon>Viruses</taxon>
        <taxon>Duplodnaviria</taxon>
        <taxon>Heunggongvirae</taxon>
        <taxon>Uroviricota</taxon>
        <taxon>Caudoviricetes</taxon>
        <taxon>Autographivirales</taxon>
        <taxon>Autotranscriptaviridae</taxon>
        <taxon>Studiervirinae</taxon>
        <taxon>Unosvirus</taxon>
        <taxon>Unosvirus PCS4</taxon>
    </lineage>
</organism>
<dbReference type="Proteomes" id="UP000828497">
    <property type="component" value="Segment"/>
</dbReference>
<proteinExistence type="predicted"/>
<protein>
    <submittedName>
        <fullName evidence="1">Capsid and scaffold protein</fullName>
    </submittedName>
</protein>
<evidence type="ECO:0000313" key="1">
    <source>
        <dbReference type="EMBL" id="UBU95729.1"/>
    </source>
</evidence>